<protein>
    <recommendedName>
        <fullName evidence="2">FAD dependent oxidoreductase domain-containing protein</fullName>
    </recommendedName>
</protein>
<dbReference type="Gene3D" id="3.30.9.10">
    <property type="entry name" value="D-Amino Acid Oxidase, subunit A, domain 2"/>
    <property type="match status" value="1"/>
</dbReference>
<dbReference type="InterPro" id="IPR036188">
    <property type="entry name" value="FAD/NAD-bd_sf"/>
</dbReference>
<dbReference type="Gene3D" id="3.50.50.60">
    <property type="entry name" value="FAD/NAD(P)-binding domain"/>
    <property type="match status" value="1"/>
</dbReference>
<accession>A0A7S0L2V9</accession>
<reference evidence="1" key="1">
    <citation type="submission" date="2021-01" db="EMBL/GenBank/DDBJ databases">
        <authorList>
            <person name="Corre E."/>
            <person name="Pelletier E."/>
            <person name="Niang G."/>
            <person name="Scheremetjew M."/>
            <person name="Finn R."/>
            <person name="Kale V."/>
            <person name="Holt S."/>
            <person name="Cochrane G."/>
            <person name="Meng A."/>
            <person name="Brown T."/>
            <person name="Cohen L."/>
        </authorList>
    </citation>
    <scope>NUCLEOTIDE SEQUENCE</scope>
    <source>
        <strain evidence="1">PLY182g</strain>
    </source>
</reference>
<proteinExistence type="predicted"/>
<dbReference type="EMBL" id="HBEY01005181">
    <property type="protein sequence ID" value="CAD8599184.1"/>
    <property type="molecule type" value="Transcribed_RNA"/>
</dbReference>
<name>A0A7S0L2V9_9EUKA</name>
<evidence type="ECO:0008006" key="2">
    <source>
        <dbReference type="Google" id="ProtNLM"/>
    </source>
</evidence>
<dbReference type="AlphaFoldDB" id="A0A7S0L2V9"/>
<organism evidence="1">
    <name type="scientific">Coccolithus braarudii</name>
    <dbReference type="NCBI Taxonomy" id="221442"/>
    <lineage>
        <taxon>Eukaryota</taxon>
        <taxon>Haptista</taxon>
        <taxon>Haptophyta</taxon>
        <taxon>Prymnesiophyceae</taxon>
        <taxon>Coccolithales</taxon>
        <taxon>Coccolithaceae</taxon>
        <taxon>Coccolithus</taxon>
    </lineage>
</organism>
<evidence type="ECO:0000313" key="1">
    <source>
        <dbReference type="EMBL" id="CAD8599184.1"/>
    </source>
</evidence>
<sequence length="151" mass="15841">MRTLPGLRRVGLAGTYAGLRPGTDASPDYQIGLSMNKTPCGERAPWITVGGIRSTGLTASLGIASHVAGLCNEALRLSGGVPVLAERPPIYTTPLPPVEAIVASYHERGDGSVVIGDDTMEFGAHYVTHPLTRAGFARLAITQHGGRDETH</sequence>
<gene>
    <name evidence="1" type="ORF">CPEL01642_LOCUS2514</name>
</gene>